<dbReference type="Pfam" id="PF05970">
    <property type="entry name" value="PIF1"/>
    <property type="match status" value="1"/>
</dbReference>
<sequence length="282" mass="32604">MTLRVIKFCSVLYSHQQLQELFDNDDRFASAKDRIQKCDCLIIDEVGMLSAKIFDMIDSVCCYVRKNKMLMQIVASGNFKQLPPVPNYRLHDDGSYCFTSPEFQLVFPHHIYFDQVVRQDEPDLVKAVNELCNGSPSPESLNLLRSLSNPLPANVDVVKLYGINFDNIAMNQDCLDNLGGQQYTFKATDEGPESSHIQKFQEENVQLKKSLADETLKHLETERKLQSREDDLQALWNRFDALINIVPFCITEVMDNKKLIKYYTGYCRETFLNIYKFLVPND</sequence>
<name>A0AA88YQR3_PINIB</name>
<keyword evidence="4" id="KW-1185">Reference proteome</keyword>
<evidence type="ECO:0000313" key="4">
    <source>
        <dbReference type="Proteomes" id="UP001186944"/>
    </source>
</evidence>
<dbReference type="Proteomes" id="UP001186944">
    <property type="component" value="Unassembled WGS sequence"/>
</dbReference>
<comment type="similarity">
    <text evidence="1">Belongs to the helicase family.</text>
</comment>
<keyword evidence="1" id="KW-0227">DNA damage</keyword>
<reference evidence="3" key="1">
    <citation type="submission" date="2019-08" db="EMBL/GenBank/DDBJ databases">
        <title>The improved chromosome-level genome for the pearl oyster Pinctada fucata martensii using PacBio sequencing and Hi-C.</title>
        <authorList>
            <person name="Zheng Z."/>
        </authorList>
    </citation>
    <scope>NUCLEOTIDE SEQUENCE</scope>
    <source>
        <strain evidence="3">ZZ-2019</strain>
        <tissue evidence="3">Adductor muscle</tissue>
    </source>
</reference>
<dbReference type="EMBL" id="VSWD01000005">
    <property type="protein sequence ID" value="KAK3103764.1"/>
    <property type="molecule type" value="Genomic_DNA"/>
</dbReference>
<proteinExistence type="inferred from homology"/>
<evidence type="ECO:0000256" key="1">
    <source>
        <dbReference type="RuleBase" id="RU363044"/>
    </source>
</evidence>
<dbReference type="GO" id="GO:0006310">
    <property type="term" value="P:DNA recombination"/>
    <property type="evidence" value="ECO:0007669"/>
    <property type="project" value="UniProtKB-KW"/>
</dbReference>
<keyword evidence="1" id="KW-0067">ATP-binding</keyword>
<dbReference type="GO" id="GO:0000723">
    <property type="term" value="P:telomere maintenance"/>
    <property type="evidence" value="ECO:0007669"/>
    <property type="project" value="InterPro"/>
</dbReference>
<comment type="caution">
    <text evidence="3">The sequence shown here is derived from an EMBL/GenBank/DDBJ whole genome shotgun (WGS) entry which is preliminary data.</text>
</comment>
<evidence type="ECO:0000259" key="2">
    <source>
        <dbReference type="Pfam" id="PF05970"/>
    </source>
</evidence>
<dbReference type="GO" id="GO:0043139">
    <property type="term" value="F:5'-3' DNA helicase activity"/>
    <property type="evidence" value="ECO:0007669"/>
    <property type="project" value="UniProtKB-EC"/>
</dbReference>
<keyword evidence="1" id="KW-0347">Helicase</keyword>
<feature type="domain" description="DNA helicase Pif1-like DEAD-box helicase" evidence="2">
    <location>
        <begin position="30"/>
        <end position="86"/>
    </location>
</feature>
<keyword evidence="1" id="KW-0378">Hydrolase</keyword>
<dbReference type="EC" id="5.6.2.3" evidence="1"/>
<keyword evidence="1" id="KW-0234">DNA repair</keyword>
<keyword evidence="1" id="KW-0547">Nucleotide-binding</keyword>
<dbReference type="GO" id="GO:0006281">
    <property type="term" value="P:DNA repair"/>
    <property type="evidence" value="ECO:0007669"/>
    <property type="project" value="UniProtKB-KW"/>
</dbReference>
<protein>
    <recommendedName>
        <fullName evidence="1">ATP-dependent DNA helicase</fullName>
        <ecNumber evidence="1">5.6.2.3</ecNumber>
    </recommendedName>
</protein>
<dbReference type="GO" id="GO:0016787">
    <property type="term" value="F:hydrolase activity"/>
    <property type="evidence" value="ECO:0007669"/>
    <property type="project" value="UniProtKB-KW"/>
</dbReference>
<dbReference type="InterPro" id="IPR027417">
    <property type="entry name" value="P-loop_NTPase"/>
</dbReference>
<dbReference type="Gene3D" id="3.40.50.300">
    <property type="entry name" value="P-loop containing nucleotide triphosphate hydrolases"/>
    <property type="match status" value="1"/>
</dbReference>
<keyword evidence="1" id="KW-0233">DNA recombination</keyword>
<organism evidence="3 4">
    <name type="scientific">Pinctada imbricata</name>
    <name type="common">Atlantic pearl-oyster</name>
    <name type="synonym">Pinctada martensii</name>
    <dbReference type="NCBI Taxonomy" id="66713"/>
    <lineage>
        <taxon>Eukaryota</taxon>
        <taxon>Metazoa</taxon>
        <taxon>Spiralia</taxon>
        <taxon>Lophotrochozoa</taxon>
        <taxon>Mollusca</taxon>
        <taxon>Bivalvia</taxon>
        <taxon>Autobranchia</taxon>
        <taxon>Pteriomorphia</taxon>
        <taxon>Pterioida</taxon>
        <taxon>Pterioidea</taxon>
        <taxon>Pteriidae</taxon>
        <taxon>Pinctada</taxon>
    </lineage>
</organism>
<comment type="cofactor">
    <cofactor evidence="1">
        <name>Mg(2+)</name>
        <dbReference type="ChEBI" id="CHEBI:18420"/>
    </cofactor>
</comment>
<evidence type="ECO:0000313" key="3">
    <source>
        <dbReference type="EMBL" id="KAK3103764.1"/>
    </source>
</evidence>
<dbReference type="SUPFAM" id="SSF52540">
    <property type="entry name" value="P-loop containing nucleoside triphosphate hydrolases"/>
    <property type="match status" value="1"/>
</dbReference>
<gene>
    <name evidence="3" type="ORF">FSP39_021721</name>
</gene>
<dbReference type="GO" id="GO:0005524">
    <property type="term" value="F:ATP binding"/>
    <property type="evidence" value="ECO:0007669"/>
    <property type="project" value="UniProtKB-KW"/>
</dbReference>
<accession>A0AA88YQR3</accession>
<comment type="catalytic activity">
    <reaction evidence="1">
        <text>ATP + H2O = ADP + phosphate + H(+)</text>
        <dbReference type="Rhea" id="RHEA:13065"/>
        <dbReference type="ChEBI" id="CHEBI:15377"/>
        <dbReference type="ChEBI" id="CHEBI:15378"/>
        <dbReference type="ChEBI" id="CHEBI:30616"/>
        <dbReference type="ChEBI" id="CHEBI:43474"/>
        <dbReference type="ChEBI" id="CHEBI:456216"/>
        <dbReference type="EC" id="5.6.2.3"/>
    </reaction>
</comment>
<dbReference type="InterPro" id="IPR010285">
    <property type="entry name" value="DNA_helicase_pif1-like_DEAD"/>
</dbReference>
<dbReference type="AlphaFoldDB" id="A0AA88YQR3"/>